<organism evidence="2 3">
    <name type="scientific">Mariniphaga anaerophila</name>
    <dbReference type="NCBI Taxonomy" id="1484053"/>
    <lineage>
        <taxon>Bacteria</taxon>
        <taxon>Pseudomonadati</taxon>
        <taxon>Bacteroidota</taxon>
        <taxon>Bacteroidia</taxon>
        <taxon>Marinilabiliales</taxon>
        <taxon>Prolixibacteraceae</taxon>
        <taxon>Mariniphaga</taxon>
    </lineage>
</organism>
<accession>A0A1M4T690</accession>
<dbReference type="RefSeq" id="WP_072998214.1">
    <property type="nucleotide sequence ID" value="NZ_FQUM01000001.1"/>
</dbReference>
<keyword evidence="1" id="KW-0812">Transmembrane</keyword>
<dbReference type="OrthoDB" id="1040322at2"/>
<name>A0A1M4T690_9BACT</name>
<dbReference type="EMBL" id="FQUM01000001">
    <property type="protein sequence ID" value="SHE40026.1"/>
    <property type="molecule type" value="Genomic_DNA"/>
</dbReference>
<gene>
    <name evidence="2" type="ORF">SAMN05444274_101269</name>
</gene>
<dbReference type="Proteomes" id="UP000184164">
    <property type="component" value="Unassembled WGS sequence"/>
</dbReference>
<feature type="transmembrane region" description="Helical" evidence="1">
    <location>
        <begin position="83"/>
        <end position="104"/>
    </location>
</feature>
<dbReference type="AlphaFoldDB" id="A0A1M4T690"/>
<proteinExistence type="predicted"/>
<keyword evidence="1" id="KW-1133">Transmembrane helix</keyword>
<sequence>MKKNEIRQLLQRYFEGESTLNEEAVLRNYFAGDNVADELEEYTEFFCGFGEINETERDAQLEHEIMDFITENESKRKTPSISMWKTVSGIAASIVIAVGGILFFQHEEEPFKDTFDDPETAYVYAEKTLEFVSQKYSKGLSALANFDKIETATQPIKKGVKPINKYMNKIEMITEHQR</sequence>
<evidence type="ECO:0000313" key="3">
    <source>
        <dbReference type="Proteomes" id="UP000184164"/>
    </source>
</evidence>
<reference evidence="3" key="1">
    <citation type="submission" date="2016-11" db="EMBL/GenBank/DDBJ databases">
        <authorList>
            <person name="Varghese N."/>
            <person name="Submissions S."/>
        </authorList>
    </citation>
    <scope>NUCLEOTIDE SEQUENCE [LARGE SCALE GENOMIC DNA]</scope>
    <source>
        <strain evidence="3">DSM 26910</strain>
    </source>
</reference>
<evidence type="ECO:0000256" key="1">
    <source>
        <dbReference type="SAM" id="Phobius"/>
    </source>
</evidence>
<protein>
    <submittedName>
        <fullName evidence="2">Uncharacterized protein</fullName>
    </submittedName>
</protein>
<keyword evidence="1" id="KW-0472">Membrane</keyword>
<dbReference type="STRING" id="1484053.SAMN05444274_101269"/>
<keyword evidence="3" id="KW-1185">Reference proteome</keyword>
<evidence type="ECO:0000313" key="2">
    <source>
        <dbReference type="EMBL" id="SHE40026.1"/>
    </source>
</evidence>